<sequence length="152" mass="16919">MKFLGIDPGLVSTGYAFINEEGILSSGVIKEEGTTAERIYAITSRLKRLVVQHRPDRAGIETAFYGRNPQSLIKSAQLIGAISYLLMDLGIETIEFHPTVLKRMITGKGRASKSQVSYMVKKLLQIDTDLFPDEADALAVALATRFYHDRRD</sequence>
<evidence type="ECO:0000256" key="9">
    <source>
        <dbReference type="ARBA" id="ARBA00023125"/>
    </source>
</evidence>
<keyword evidence="11" id="KW-0234">DNA repair</keyword>
<evidence type="ECO:0000256" key="1">
    <source>
        <dbReference type="ARBA" id="ARBA00009518"/>
    </source>
</evidence>
<evidence type="ECO:0000256" key="11">
    <source>
        <dbReference type="ARBA" id="ARBA00023204"/>
    </source>
</evidence>
<dbReference type="CDD" id="cd16962">
    <property type="entry name" value="RuvC"/>
    <property type="match status" value="1"/>
</dbReference>
<dbReference type="GO" id="GO:0008821">
    <property type="term" value="F:crossover junction DNA endonuclease activity"/>
    <property type="evidence" value="ECO:0007669"/>
    <property type="project" value="InterPro"/>
</dbReference>
<keyword evidence="2" id="KW-0963">Cytoplasm</keyword>
<dbReference type="PRINTS" id="PR00696">
    <property type="entry name" value="RSOLVASERUVC"/>
</dbReference>
<dbReference type="PANTHER" id="PTHR30194:SF3">
    <property type="entry name" value="CROSSOVER JUNCTION ENDODEOXYRIBONUCLEASE RUVC"/>
    <property type="match status" value="1"/>
</dbReference>
<dbReference type="SUPFAM" id="SSF53098">
    <property type="entry name" value="Ribonuclease H-like"/>
    <property type="match status" value="1"/>
</dbReference>
<evidence type="ECO:0000256" key="8">
    <source>
        <dbReference type="ARBA" id="ARBA00022842"/>
    </source>
</evidence>
<dbReference type="Proteomes" id="UP000268469">
    <property type="component" value="Unassembled WGS sequence"/>
</dbReference>
<evidence type="ECO:0000256" key="5">
    <source>
        <dbReference type="ARBA" id="ARBA00022759"/>
    </source>
</evidence>
<dbReference type="GO" id="GO:0003677">
    <property type="term" value="F:DNA binding"/>
    <property type="evidence" value="ECO:0007669"/>
    <property type="project" value="UniProtKB-KW"/>
</dbReference>
<dbReference type="Pfam" id="PF02075">
    <property type="entry name" value="RuvC"/>
    <property type="match status" value="1"/>
</dbReference>
<keyword evidence="3" id="KW-0540">Nuclease</keyword>
<evidence type="ECO:0000256" key="2">
    <source>
        <dbReference type="ARBA" id="ARBA00022490"/>
    </source>
</evidence>
<dbReference type="InterPro" id="IPR036397">
    <property type="entry name" value="RNaseH_sf"/>
</dbReference>
<keyword evidence="6" id="KW-0227">DNA damage</keyword>
<evidence type="ECO:0000256" key="6">
    <source>
        <dbReference type="ARBA" id="ARBA00022763"/>
    </source>
</evidence>
<comment type="similarity">
    <text evidence="1">Belongs to the RuvC family.</text>
</comment>
<dbReference type="PROSITE" id="PS01321">
    <property type="entry name" value="RUVC"/>
    <property type="match status" value="1"/>
</dbReference>
<dbReference type="AlphaFoldDB" id="A0A660SHE9"/>
<organism evidence="12 13">
    <name type="scientific">candidate division WOR-3 bacterium</name>
    <dbReference type="NCBI Taxonomy" id="2052148"/>
    <lineage>
        <taxon>Bacteria</taxon>
        <taxon>Bacteria division WOR-3</taxon>
    </lineage>
</organism>
<keyword evidence="7" id="KW-0378">Hydrolase</keyword>
<protein>
    <submittedName>
        <fullName evidence="12">Crossover junction endodeoxyribonuclease RuvC</fullName>
    </submittedName>
</protein>
<dbReference type="GO" id="GO:0006310">
    <property type="term" value="P:DNA recombination"/>
    <property type="evidence" value="ECO:0007669"/>
    <property type="project" value="UniProtKB-KW"/>
</dbReference>
<dbReference type="GO" id="GO:0046872">
    <property type="term" value="F:metal ion binding"/>
    <property type="evidence" value="ECO:0007669"/>
    <property type="project" value="UniProtKB-KW"/>
</dbReference>
<dbReference type="EMBL" id="QNBE01000052">
    <property type="protein sequence ID" value="RKX70083.1"/>
    <property type="molecule type" value="Genomic_DNA"/>
</dbReference>
<evidence type="ECO:0000313" key="13">
    <source>
        <dbReference type="Proteomes" id="UP000268469"/>
    </source>
</evidence>
<dbReference type="InterPro" id="IPR002176">
    <property type="entry name" value="X-over_junc_endoDNase_RuvC"/>
</dbReference>
<keyword evidence="10" id="KW-0233">DNA recombination</keyword>
<keyword evidence="8" id="KW-0460">Magnesium</keyword>
<dbReference type="PANTHER" id="PTHR30194">
    <property type="entry name" value="CROSSOVER JUNCTION ENDODEOXYRIBONUCLEASE RUVC"/>
    <property type="match status" value="1"/>
</dbReference>
<evidence type="ECO:0000256" key="3">
    <source>
        <dbReference type="ARBA" id="ARBA00022722"/>
    </source>
</evidence>
<dbReference type="GO" id="GO:0006281">
    <property type="term" value="P:DNA repair"/>
    <property type="evidence" value="ECO:0007669"/>
    <property type="project" value="UniProtKB-KW"/>
</dbReference>
<comment type="caution">
    <text evidence="12">The sequence shown here is derived from an EMBL/GenBank/DDBJ whole genome shotgun (WGS) entry which is preliminary data.</text>
</comment>
<dbReference type="Gene3D" id="3.30.420.10">
    <property type="entry name" value="Ribonuclease H-like superfamily/Ribonuclease H"/>
    <property type="match status" value="1"/>
</dbReference>
<accession>A0A660SHE9</accession>
<keyword evidence="4" id="KW-0479">Metal-binding</keyword>
<name>A0A660SHE9_UNCW3</name>
<keyword evidence="5" id="KW-0255">Endonuclease</keyword>
<gene>
    <name evidence="12" type="ORF">DRP53_06180</name>
</gene>
<evidence type="ECO:0000256" key="4">
    <source>
        <dbReference type="ARBA" id="ARBA00022723"/>
    </source>
</evidence>
<proteinExistence type="inferred from homology"/>
<dbReference type="InterPro" id="IPR012337">
    <property type="entry name" value="RNaseH-like_sf"/>
</dbReference>
<evidence type="ECO:0000313" key="12">
    <source>
        <dbReference type="EMBL" id="RKX70083.1"/>
    </source>
</evidence>
<evidence type="ECO:0000256" key="7">
    <source>
        <dbReference type="ARBA" id="ARBA00022801"/>
    </source>
</evidence>
<dbReference type="InterPro" id="IPR020563">
    <property type="entry name" value="X-over_junc_endoDNase_Mg_BS"/>
</dbReference>
<evidence type="ECO:0000256" key="10">
    <source>
        <dbReference type="ARBA" id="ARBA00023172"/>
    </source>
</evidence>
<reference evidence="12 13" key="1">
    <citation type="submission" date="2018-06" db="EMBL/GenBank/DDBJ databases">
        <title>Extensive metabolic versatility and redundancy in microbially diverse, dynamic hydrothermal sediments.</title>
        <authorList>
            <person name="Dombrowski N."/>
            <person name="Teske A."/>
            <person name="Baker B.J."/>
        </authorList>
    </citation>
    <scope>NUCLEOTIDE SEQUENCE [LARGE SCALE GENOMIC DNA]</scope>
    <source>
        <strain evidence="12">B36_G15</strain>
    </source>
</reference>
<keyword evidence="9" id="KW-0238">DNA-binding</keyword>